<evidence type="ECO:0000256" key="1">
    <source>
        <dbReference type="ARBA" id="ARBA00004141"/>
    </source>
</evidence>
<protein>
    <recommendedName>
        <fullName evidence="6">Tetraspanin</fullName>
    </recommendedName>
</protein>
<keyword evidence="5 6" id="KW-0472">Membrane</keyword>
<dbReference type="InterPro" id="IPR000301">
    <property type="entry name" value="Tetraspanin_animals"/>
</dbReference>
<comment type="similarity">
    <text evidence="2 6">Belongs to the tetraspanin (TM4SF) family.</text>
</comment>
<reference evidence="8" key="1">
    <citation type="submission" date="2025-08" db="UniProtKB">
        <authorList>
            <consortium name="RefSeq"/>
        </authorList>
    </citation>
    <scope>IDENTIFICATION</scope>
    <source>
        <tissue evidence="8">Whole Larva</tissue>
    </source>
</reference>
<evidence type="ECO:0000256" key="2">
    <source>
        <dbReference type="ARBA" id="ARBA00006840"/>
    </source>
</evidence>
<evidence type="ECO:0000256" key="3">
    <source>
        <dbReference type="ARBA" id="ARBA00022692"/>
    </source>
</evidence>
<dbReference type="CDD" id="cd03155">
    <property type="entry name" value="CD151_like_LEL"/>
    <property type="match status" value="1"/>
</dbReference>
<sequence>MATARARRRDDGCCSANFLKYVLHIYNVFFMVAGLLVLGTAIWVLLDKYKYVALLTTATYPIITYFLLAAGGLVLVVTIIGFCAVSKENRPLLLLYIFCLLLIFLIEAMVGILAYIYQEQVHDELVLNLNGTLNANYGINEDKTAAIDFLQDSFDCCGAGNYMDWESSRWRMENKSGINIVPDSCCKTITVNCGKRTHPSNINYSGCLDRMEDHMKGHLIILSAVGLGICVLQIFGIVYAFSLYCKLKDFTDVHL</sequence>
<dbReference type="Proteomes" id="UP000695000">
    <property type="component" value="Unplaced"/>
</dbReference>
<proteinExistence type="inferred from homology"/>
<dbReference type="PANTHER" id="PTHR19282">
    <property type="entry name" value="TETRASPANIN"/>
    <property type="match status" value="1"/>
</dbReference>
<dbReference type="PIRSF" id="PIRSF002419">
    <property type="entry name" value="Tetraspanin"/>
    <property type="match status" value="1"/>
</dbReference>
<dbReference type="PANTHER" id="PTHR19282:SF544">
    <property type="entry name" value="TETRASPANIN"/>
    <property type="match status" value="1"/>
</dbReference>
<evidence type="ECO:0000313" key="7">
    <source>
        <dbReference type="Proteomes" id="UP000695000"/>
    </source>
</evidence>
<dbReference type="PRINTS" id="PR00259">
    <property type="entry name" value="TMFOUR"/>
</dbReference>
<feature type="transmembrane region" description="Helical" evidence="6">
    <location>
        <begin position="219"/>
        <end position="241"/>
    </location>
</feature>
<organism evidence="7 8">
    <name type="scientific">Nicrophorus vespilloides</name>
    <name type="common">Boreal carrion beetle</name>
    <dbReference type="NCBI Taxonomy" id="110193"/>
    <lineage>
        <taxon>Eukaryota</taxon>
        <taxon>Metazoa</taxon>
        <taxon>Ecdysozoa</taxon>
        <taxon>Arthropoda</taxon>
        <taxon>Hexapoda</taxon>
        <taxon>Insecta</taxon>
        <taxon>Pterygota</taxon>
        <taxon>Neoptera</taxon>
        <taxon>Endopterygota</taxon>
        <taxon>Coleoptera</taxon>
        <taxon>Polyphaga</taxon>
        <taxon>Staphyliniformia</taxon>
        <taxon>Silphidae</taxon>
        <taxon>Nicrophorinae</taxon>
        <taxon>Nicrophorus</taxon>
    </lineage>
</organism>
<feature type="transmembrane region" description="Helical" evidence="6">
    <location>
        <begin position="92"/>
        <end position="117"/>
    </location>
</feature>
<gene>
    <name evidence="8" type="primary">LOC108565173</name>
</gene>
<evidence type="ECO:0000313" key="8">
    <source>
        <dbReference type="RefSeq" id="XP_017779976.1"/>
    </source>
</evidence>
<dbReference type="Gene3D" id="1.10.1450.10">
    <property type="entry name" value="Tetraspanin"/>
    <property type="match status" value="1"/>
</dbReference>
<feature type="transmembrane region" description="Helical" evidence="6">
    <location>
        <begin position="58"/>
        <end position="85"/>
    </location>
</feature>
<evidence type="ECO:0000256" key="4">
    <source>
        <dbReference type="ARBA" id="ARBA00022989"/>
    </source>
</evidence>
<dbReference type="InterPro" id="IPR008952">
    <property type="entry name" value="Tetraspanin_EC2_sf"/>
</dbReference>
<accession>A0ABM1MZH6</accession>
<dbReference type="Pfam" id="PF00335">
    <property type="entry name" value="Tetraspanin"/>
    <property type="match status" value="1"/>
</dbReference>
<dbReference type="SUPFAM" id="SSF48652">
    <property type="entry name" value="Tetraspanin"/>
    <property type="match status" value="1"/>
</dbReference>
<dbReference type="GeneID" id="108565173"/>
<name>A0ABM1MZH6_NICVS</name>
<feature type="transmembrane region" description="Helical" evidence="6">
    <location>
        <begin position="21"/>
        <end position="46"/>
    </location>
</feature>
<keyword evidence="3 6" id="KW-0812">Transmembrane</keyword>
<dbReference type="RefSeq" id="XP_017779976.1">
    <property type="nucleotide sequence ID" value="XM_017924487.1"/>
</dbReference>
<keyword evidence="4 6" id="KW-1133">Transmembrane helix</keyword>
<keyword evidence="7" id="KW-1185">Reference proteome</keyword>
<comment type="subcellular location">
    <subcellularLocation>
        <location evidence="1 6">Membrane</location>
        <topology evidence="1 6">Multi-pass membrane protein</topology>
    </subcellularLocation>
</comment>
<evidence type="ECO:0000256" key="6">
    <source>
        <dbReference type="RuleBase" id="RU361218"/>
    </source>
</evidence>
<evidence type="ECO:0000256" key="5">
    <source>
        <dbReference type="ARBA" id="ARBA00023136"/>
    </source>
</evidence>
<dbReference type="InterPro" id="IPR018499">
    <property type="entry name" value="Tetraspanin/Peripherin"/>
</dbReference>